<sequence>MNKYNRFSIAAFLMACLFALVACNNTQSVASAGPAADGFVKVSGTHFQKNGQPYYIAGTNMWYAAYLGSPSKVGDRARLAKELDTLKAMGVNNLRVLAVSEKSDINSSVKPATTNGFGNYDESLLQGLDYLLVELAKRDMTVVLYFNNFWQWSGGMTQYMSWIDGQPVQDPNVTNDWEGFMAKSASFYQSEKAQQEYRNTIKKIITRTNTVNGKAYADDATIMSWQLANEPRPGNSKTTAKEKQIYIDWINGVTAYIKSLDPHHLVSTGSEGLMGSVNDAKLFADAHSSVNVDYLTYHMWIRNWGWFDKTKPAETWDTGWEKGKDYLNSHIDAAKAINKPIVLEEFGLDRDMGSYDIKATTQYRDKFYQQVFDVLLPRMQKGEPIAGYNFWAWNGAGRTTRSNYWWQEGDDLNGDPPQEQQGMYGVFDTDTSTIAIIQQFNNSIHALNKK</sequence>
<keyword evidence="3 7" id="KW-0378">Hydrolase</keyword>
<dbReference type="GO" id="GO:0016985">
    <property type="term" value="F:mannan endo-1,4-beta-mannosidase activity"/>
    <property type="evidence" value="ECO:0007669"/>
    <property type="project" value="UniProtKB-EC"/>
</dbReference>
<protein>
    <recommendedName>
        <fullName evidence="2">mannan endo-1,4-beta-mannosidase</fullName>
        <ecNumber evidence="2">3.2.1.78</ecNumber>
    </recommendedName>
</protein>
<feature type="chain" id="PRO_5045882023" description="mannan endo-1,4-beta-mannosidase" evidence="5">
    <location>
        <begin position="23"/>
        <end position="450"/>
    </location>
</feature>
<evidence type="ECO:0000256" key="2">
    <source>
        <dbReference type="ARBA" id="ARBA00012706"/>
    </source>
</evidence>
<dbReference type="RefSeq" id="WP_310068138.1">
    <property type="nucleotide sequence ID" value="NZ_JAVDVX010000001.1"/>
</dbReference>
<dbReference type="SUPFAM" id="SSF51445">
    <property type="entry name" value="(Trans)glycosidases"/>
    <property type="match status" value="1"/>
</dbReference>
<comment type="caution">
    <text evidence="7">The sequence shown here is derived from an EMBL/GenBank/DDBJ whole genome shotgun (WGS) entry which is preliminary data.</text>
</comment>
<dbReference type="Proteomes" id="UP001253595">
    <property type="component" value="Unassembled WGS sequence"/>
</dbReference>
<keyword evidence="8" id="KW-1185">Reference proteome</keyword>
<dbReference type="InterPro" id="IPR017853">
    <property type="entry name" value="GH"/>
</dbReference>
<dbReference type="InterPro" id="IPR045053">
    <property type="entry name" value="MAN-like"/>
</dbReference>
<gene>
    <name evidence="7" type="ORF">J2X05_000475</name>
</gene>
<organism evidence="7 8">
    <name type="scientific">Cellvibrio fibrivorans</name>
    <dbReference type="NCBI Taxonomy" id="126350"/>
    <lineage>
        <taxon>Bacteria</taxon>
        <taxon>Pseudomonadati</taxon>
        <taxon>Pseudomonadota</taxon>
        <taxon>Gammaproteobacteria</taxon>
        <taxon>Cellvibrionales</taxon>
        <taxon>Cellvibrionaceae</taxon>
        <taxon>Cellvibrio</taxon>
    </lineage>
</organism>
<evidence type="ECO:0000259" key="6">
    <source>
        <dbReference type="Pfam" id="PF26410"/>
    </source>
</evidence>
<keyword evidence="4 7" id="KW-0326">Glycosidase</keyword>
<comment type="catalytic activity">
    <reaction evidence="1">
        <text>Random hydrolysis of (1-&gt;4)-beta-D-mannosidic linkages in mannans, galactomannans and glucomannans.</text>
        <dbReference type="EC" id="3.2.1.78"/>
    </reaction>
</comment>
<dbReference type="PROSITE" id="PS51257">
    <property type="entry name" value="PROKAR_LIPOPROTEIN"/>
    <property type="match status" value="1"/>
</dbReference>
<evidence type="ECO:0000256" key="1">
    <source>
        <dbReference type="ARBA" id="ARBA00001678"/>
    </source>
</evidence>
<reference evidence="7 8" key="1">
    <citation type="submission" date="2023-07" db="EMBL/GenBank/DDBJ databases">
        <title>Sorghum-associated microbial communities from plants grown in Nebraska, USA.</title>
        <authorList>
            <person name="Schachtman D."/>
        </authorList>
    </citation>
    <scope>NUCLEOTIDE SEQUENCE [LARGE SCALE GENOMIC DNA]</scope>
    <source>
        <strain evidence="7 8">BE190</strain>
    </source>
</reference>
<dbReference type="EMBL" id="JAVDVX010000001">
    <property type="protein sequence ID" value="MDR7088472.1"/>
    <property type="molecule type" value="Genomic_DNA"/>
</dbReference>
<dbReference type="EC" id="3.2.1.78" evidence="2"/>
<dbReference type="Gene3D" id="3.20.20.80">
    <property type="entry name" value="Glycosidases"/>
    <property type="match status" value="1"/>
</dbReference>
<proteinExistence type="predicted"/>
<dbReference type="InterPro" id="IPR001547">
    <property type="entry name" value="Glyco_hydro_5"/>
</dbReference>
<dbReference type="PANTHER" id="PTHR31451">
    <property type="match status" value="1"/>
</dbReference>
<feature type="signal peptide" evidence="5">
    <location>
        <begin position="1"/>
        <end position="22"/>
    </location>
</feature>
<name>A0ABU1UTF6_9GAMM</name>
<dbReference type="PANTHER" id="PTHR31451:SF40">
    <property type="entry name" value="GLYCOSIDE HYDROLASE FAMILY 5 DOMAIN-CONTAINING PROTEIN"/>
    <property type="match status" value="1"/>
</dbReference>
<keyword evidence="5" id="KW-0732">Signal</keyword>
<accession>A0ABU1UTF6</accession>
<evidence type="ECO:0000256" key="4">
    <source>
        <dbReference type="ARBA" id="ARBA00023295"/>
    </source>
</evidence>
<evidence type="ECO:0000313" key="7">
    <source>
        <dbReference type="EMBL" id="MDR7088472.1"/>
    </source>
</evidence>
<evidence type="ECO:0000256" key="3">
    <source>
        <dbReference type="ARBA" id="ARBA00022801"/>
    </source>
</evidence>
<dbReference type="Pfam" id="PF26410">
    <property type="entry name" value="GH5_mannosidase"/>
    <property type="match status" value="1"/>
</dbReference>
<evidence type="ECO:0000313" key="8">
    <source>
        <dbReference type="Proteomes" id="UP001253595"/>
    </source>
</evidence>
<evidence type="ECO:0000256" key="5">
    <source>
        <dbReference type="SAM" id="SignalP"/>
    </source>
</evidence>
<feature type="domain" description="Glycoside hydrolase family 5" evidence="6">
    <location>
        <begin position="39"/>
        <end position="448"/>
    </location>
</feature>